<comment type="subcellular location">
    <subcellularLocation>
        <location evidence="1 6">Membrane</location>
        <topology evidence="1 6">Multi-pass membrane protein</topology>
    </subcellularLocation>
</comment>
<evidence type="ECO:0000256" key="5">
    <source>
        <dbReference type="ARBA" id="ARBA00023136"/>
    </source>
</evidence>
<dbReference type="InterPro" id="IPR000301">
    <property type="entry name" value="Tetraspanin_animals"/>
</dbReference>
<accession>A0A0B2V6T5</accession>
<dbReference type="PRINTS" id="PR00259">
    <property type="entry name" value="TMFOUR"/>
</dbReference>
<feature type="transmembrane region" description="Helical" evidence="6">
    <location>
        <begin position="94"/>
        <end position="118"/>
    </location>
</feature>
<feature type="transmembrane region" description="Helical" evidence="6">
    <location>
        <begin position="22"/>
        <end position="44"/>
    </location>
</feature>
<feature type="transmembrane region" description="Helical" evidence="6">
    <location>
        <begin position="228"/>
        <end position="254"/>
    </location>
</feature>
<dbReference type="PANTHER" id="PTHR19282">
    <property type="entry name" value="TETRASPANIN"/>
    <property type="match status" value="1"/>
</dbReference>
<dbReference type="Gene3D" id="1.10.1450.10">
    <property type="entry name" value="Tetraspanin"/>
    <property type="match status" value="1"/>
</dbReference>
<organism evidence="7 8">
    <name type="scientific">Toxocara canis</name>
    <name type="common">Canine roundworm</name>
    <dbReference type="NCBI Taxonomy" id="6265"/>
    <lineage>
        <taxon>Eukaryota</taxon>
        <taxon>Metazoa</taxon>
        <taxon>Ecdysozoa</taxon>
        <taxon>Nematoda</taxon>
        <taxon>Chromadorea</taxon>
        <taxon>Rhabditida</taxon>
        <taxon>Spirurina</taxon>
        <taxon>Ascaridomorpha</taxon>
        <taxon>Ascaridoidea</taxon>
        <taxon>Toxocaridae</taxon>
        <taxon>Toxocara</taxon>
    </lineage>
</organism>
<dbReference type="InterPro" id="IPR018499">
    <property type="entry name" value="Tetraspanin/Peripherin"/>
</dbReference>
<comment type="caution">
    <text evidence="7">The sequence shown here is derived from an EMBL/GenBank/DDBJ whole genome shotgun (WGS) entry which is preliminary data.</text>
</comment>
<keyword evidence="5 6" id="KW-0472">Membrane</keyword>
<reference evidence="7 8" key="1">
    <citation type="submission" date="2014-11" db="EMBL/GenBank/DDBJ databases">
        <title>Genetic blueprint of the zoonotic pathogen Toxocara canis.</title>
        <authorList>
            <person name="Zhu X.-Q."/>
            <person name="Korhonen P.K."/>
            <person name="Cai H."/>
            <person name="Young N.D."/>
            <person name="Nejsum P."/>
            <person name="von Samson-Himmelstjerna G."/>
            <person name="Boag P.R."/>
            <person name="Tan P."/>
            <person name="Li Q."/>
            <person name="Min J."/>
            <person name="Yang Y."/>
            <person name="Wang X."/>
            <person name="Fang X."/>
            <person name="Hall R.S."/>
            <person name="Hofmann A."/>
            <person name="Sternberg P.W."/>
            <person name="Jex A.R."/>
            <person name="Gasser R.B."/>
        </authorList>
    </citation>
    <scope>NUCLEOTIDE SEQUENCE [LARGE SCALE GENOMIC DNA]</scope>
    <source>
        <strain evidence="7">PN_DK_2014</strain>
    </source>
</reference>
<evidence type="ECO:0000256" key="4">
    <source>
        <dbReference type="ARBA" id="ARBA00022989"/>
    </source>
</evidence>
<evidence type="ECO:0000256" key="1">
    <source>
        <dbReference type="ARBA" id="ARBA00004141"/>
    </source>
</evidence>
<dbReference type="AlphaFoldDB" id="A0A0B2V6T5"/>
<keyword evidence="8" id="KW-1185">Reference proteome</keyword>
<dbReference type="SUPFAM" id="SSF48652">
    <property type="entry name" value="Tetraspanin"/>
    <property type="match status" value="1"/>
</dbReference>
<dbReference type="STRING" id="6265.A0A0B2V6T5"/>
<dbReference type="Pfam" id="PF00335">
    <property type="entry name" value="Tetraspanin"/>
    <property type="match status" value="1"/>
</dbReference>
<dbReference type="PIRSF" id="PIRSF002419">
    <property type="entry name" value="Tetraspanin"/>
    <property type="match status" value="1"/>
</dbReference>
<dbReference type="PANTHER" id="PTHR19282:SF544">
    <property type="entry name" value="TETRASPANIN"/>
    <property type="match status" value="1"/>
</dbReference>
<dbReference type="OrthoDB" id="438211at2759"/>
<protein>
    <recommendedName>
        <fullName evidence="6">Tetraspanin</fullName>
    </recommendedName>
</protein>
<name>A0A0B2V6T5_TOXCA</name>
<keyword evidence="4 6" id="KW-1133">Transmembrane helix</keyword>
<sequence>MSRNRRPDIDDDSCCGLRLLKIIIYFFNFLFYISGMALIGIGVWTIFYRWEYVALLASSNYKVIAYLAICIGFVVIVVATFGCICVAKSRAMLVLAYTLLLLFVLILESVLCVFSFSYCEQIGTELNSSLMTNLIRDHSVDIRISKALETLHKEGKCCGALTFEDWRNSVWWQNMNTAALSESRGFDVAVPDFCCRTPTNECGRRDHPSNIYYDGCLRYLTSHMKEHLAIISGSAFAIGIIQLIGTSFATCLFVKLRDFSEPRLRNMRSSRYHSYN</sequence>
<dbReference type="InterPro" id="IPR008952">
    <property type="entry name" value="Tetraspanin_EC2_sf"/>
</dbReference>
<gene>
    <name evidence="7" type="primary">CD151</name>
    <name evidence="7" type="ORF">Tcan_06325</name>
</gene>
<proteinExistence type="inferred from homology"/>
<evidence type="ECO:0000256" key="3">
    <source>
        <dbReference type="ARBA" id="ARBA00022692"/>
    </source>
</evidence>
<evidence type="ECO:0000313" key="7">
    <source>
        <dbReference type="EMBL" id="KHN79161.1"/>
    </source>
</evidence>
<evidence type="ECO:0000256" key="2">
    <source>
        <dbReference type="ARBA" id="ARBA00006840"/>
    </source>
</evidence>
<comment type="similarity">
    <text evidence="2 6">Belongs to the tetraspanin (TM4SF) family.</text>
</comment>
<dbReference type="EMBL" id="JPKZ01001944">
    <property type="protein sequence ID" value="KHN79161.1"/>
    <property type="molecule type" value="Genomic_DNA"/>
</dbReference>
<feature type="transmembrane region" description="Helical" evidence="6">
    <location>
        <begin position="64"/>
        <end position="87"/>
    </location>
</feature>
<evidence type="ECO:0000256" key="6">
    <source>
        <dbReference type="RuleBase" id="RU361218"/>
    </source>
</evidence>
<dbReference type="OMA" id="NNIFYRG"/>
<dbReference type="GO" id="GO:0005886">
    <property type="term" value="C:plasma membrane"/>
    <property type="evidence" value="ECO:0007669"/>
    <property type="project" value="TreeGrafter"/>
</dbReference>
<keyword evidence="3 6" id="KW-0812">Transmembrane</keyword>
<dbReference type="Proteomes" id="UP000031036">
    <property type="component" value="Unassembled WGS sequence"/>
</dbReference>
<evidence type="ECO:0000313" key="8">
    <source>
        <dbReference type="Proteomes" id="UP000031036"/>
    </source>
</evidence>